<evidence type="ECO:0000256" key="11">
    <source>
        <dbReference type="SAM" id="SignalP"/>
    </source>
</evidence>
<dbReference type="PRINTS" id="PR00705">
    <property type="entry name" value="PAPAIN"/>
</dbReference>
<evidence type="ECO:0000259" key="13">
    <source>
        <dbReference type="SMART" id="SM00645"/>
    </source>
</evidence>
<dbReference type="InterPro" id="IPR013201">
    <property type="entry name" value="Prot_inhib_I29"/>
</dbReference>
<feature type="domain" description="Cystatin" evidence="12">
    <location>
        <begin position="377"/>
        <end position="478"/>
    </location>
</feature>
<dbReference type="PANTHER" id="PTHR46186">
    <property type="entry name" value="CYSTATIN"/>
    <property type="match status" value="1"/>
</dbReference>
<evidence type="ECO:0000259" key="12">
    <source>
        <dbReference type="SMART" id="SM00043"/>
    </source>
</evidence>
<dbReference type="InterPro" id="IPR025660">
    <property type="entry name" value="Pept_his_AS"/>
</dbReference>
<keyword evidence="2" id="KW-0645">Protease</keyword>
<dbReference type="SMART" id="SM00848">
    <property type="entry name" value="Inhibitor_I29"/>
    <property type="match status" value="1"/>
</dbReference>
<dbReference type="GO" id="GO:0031982">
    <property type="term" value="C:vesicle"/>
    <property type="evidence" value="ECO:0007669"/>
    <property type="project" value="TreeGrafter"/>
</dbReference>
<dbReference type="PANTHER" id="PTHR46186:SF2">
    <property type="entry name" value="CYSTATIN"/>
    <property type="match status" value="1"/>
</dbReference>
<feature type="domain" description="Cystatin" evidence="12">
    <location>
        <begin position="213"/>
        <end position="317"/>
    </location>
</feature>
<keyword evidence="9" id="KW-1015">Disulfide bond</keyword>
<keyword evidence="5 11" id="KW-0732">Signal</keyword>
<feature type="domain" description="Cystatin" evidence="12">
    <location>
        <begin position="782"/>
        <end position="890"/>
    </location>
</feature>
<dbReference type="Pfam" id="PF00031">
    <property type="entry name" value="Cystatin"/>
    <property type="match status" value="5"/>
</dbReference>
<dbReference type="InterPro" id="IPR039417">
    <property type="entry name" value="Peptidase_C1A_papain-like"/>
</dbReference>
<name>A0A6P7GDB9_DIAVI</name>
<feature type="domain" description="Cystatin" evidence="12">
    <location>
        <begin position="54"/>
        <end position="155"/>
    </location>
</feature>
<dbReference type="PROSITE" id="PS00640">
    <property type="entry name" value="THIOL_PROTEASE_ASN"/>
    <property type="match status" value="1"/>
</dbReference>
<dbReference type="SMART" id="SM00043">
    <property type="entry name" value="CY"/>
    <property type="match status" value="5"/>
</dbReference>
<keyword evidence="4" id="KW-0789">Thiol protease inhibitor</keyword>
<evidence type="ECO:0000256" key="5">
    <source>
        <dbReference type="ARBA" id="ARBA00022729"/>
    </source>
</evidence>
<dbReference type="AlphaFoldDB" id="A0A6P7GDB9"/>
<evidence type="ECO:0000256" key="9">
    <source>
        <dbReference type="ARBA" id="ARBA00023157"/>
    </source>
</evidence>
<dbReference type="SUPFAM" id="SSF54001">
    <property type="entry name" value="Cysteine proteinases"/>
    <property type="match status" value="1"/>
</dbReference>
<dbReference type="Gene3D" id="3.90.70.10">
    <property type="entry name" value="Cysteine proteinases"/>
    <property type="match status" value="1"/>
</dbReference>
<evidence type="ECO:0000256" key="4">
    <source>
        <dbReference type="ARBA" id="ARBA00022704"/>
    </source>
</evidence>
<dbReference type="PROSITE" id="PS00287">
    <property type="entry name" value="CYSTATIN"/>
    <property type="match status" value="3"/>
</dbReference>
<keyword evidence="7" id="KW-0788">Thiol protease</keyword>
<evidence type="ECO:0000256" key="7">
    <source>
        <dbReference type="ARBA" id="ARBA00022807"/>
    </source>
</evidence>
<dbReference type="InterPro" id="IPR046350">
    <property type="entry name" value="Cystatin_sf"/>
</dbReference>
<dbReference type="GO" id="GO:0004869">
    <property type="term" value="F:cysteine-type endopeptidase inhibitor activity"/>
    <property type="evidence" value="ECO:0007669"/>
    <property type="project" value="UniProtKB-KW"/>
</dbReference>
<evidence type="ECO:0000256" key="10">
    <source>
        <dbReference type="ARBA" id="ARBA00023180"/>
    </source>
</evidence>
<evidence type="ECO:0000256" key="1">
    <source>
        <dbReference type="ARBA" id="ARBA00009403"/>
    </source>
</evidence>
<dbReference type="SUPFAM" id="SSF54403">
    <property type="entry name" value="Cystatin/monellin"/>
    <property type="match status" value="5"/>
</dbReference>
<dbReference type="Gene3D" id="3.10.450.10">
    <property type="match status" value="5"/>
</dbReference>
<sequence>MIFKQLLLLVFCVLGALGQVVIDSGPPNLYNYGNIDDVQFDNEPEPEPVQTKVGCLGCPTDIDPKAESVQKLVNAALSHIESERDTKHVAVKVLRVQRQVVAGFKYTLSVEVASTSCPKNTENLDCPIQDSHICDVEYLEQLWLGVSKIISNTCTKSQEFDLKEPIDPPPPKKVHRELEPDFLSDLESQIIPDSPKSEKENSVQFDDVVESKPCLGCLTEVDVNDKVVPFLVNAALSHIESEDKVQQALIQVLRVQSQVVAGIKYKFLVEVAPTVCPAEPGAKPCYVDRRQNSRVCEVEYWEKAWLGFKKIVSNNCTKSQEFEPLDPVTVPLEPVPVPLDLEPNSVLTVEHPLESKLENAAQFDNEPEPEPVQTKVGCVGCPTDIDPKAEGVQKLVNAALRHIESERDTKHVAVKVLRVQTQVVAGIKYILSVEVASTSCPKNSENLDCSIQDSRVCDVEYLEQPWLGVSKIISNTCTKSQEFDLKEPIDPPPPKKVHRKLHPDFLPDLESQIIPDSPKSEKENSVQADDIPIAEPEAVQRVEPCAGCPTDVDPKAEGVEKLVNAALRHIDSEHDFKHVAVKVLRVQQQVVAGVKYTLLVEVVQSSCRKEDSEPSCSVDPAQTGSVCEVEYLEQRWLDISKIIKNNCTISQEFDVHETIDLPQESVVRQEEPDFLSDLESQIIPDTRSSKKSSVKIDSPVVKELLEIAANHLGYENSQIVTIHVTDLDPHYYMLDVIFEKNRVYAECLVYMKLNDVDTAQSTVDKVKCVNQDGTPLSRHVRQVPGGISPISKDDPKVKRYLKDGLLHLDKESSHEFKFKVVEILEVSRQVVSGSLHRIKAKIALSDCKKESNIDASQCGVQANGQSTICDFKVWDQPWIEHGRETNITCHDDSLVKKQHHSFRLRRSLDDNDVETILSSVFEHFLAKYDKKYRNVVEHKYRFGVFKENLKLIHLLNKHEQGTAVYKITKFADMTSEEFSASHGYRSDLRSENDIPFHQAKIPEIDLPTSFDWRDKNAVTEVKDQGMCGSCWAFSTTGNVEGQYAIKYKKLQSFSEQELVDCDKLDDGCNGGLMDNAYRTIEKLGGLELEREYPYEGVDEKCHFNKTEAVVRLSGALNISHDETDMAKWLTQNGPISIAINANAMQFYAGGVSHPFKVLCNPKNLDHGVLIVGYGVHTYPMFNKTLPFWIVKNSWGKSWGEQGYYRVYRGDGTCGLNQTPSSSIVA</sequence>
<feature type="domain" description="Peptidase C1A papain C-terminal" evidence="13">
    <location>
        <begin position="1006"/>
        <end position="1223"/>
    </location>
</feature>
<dbReference type="Pfam" id="PF08246">
    <property type="entry name" value="Inhibitor_I29"/>
    <property type="match status" value="1"/>
</dbReference>
<comment type="similarity">
    <text evidence="1">Belongs to the cystatin family.</text>
</comment>
<dbReference type="InterPro" id="IPR025661">
    <property type="entry name" value="Pept_asp_AS"/>
</dbReference>
<feature type="domain" description="Cathepsin propeptide inhibitor" evidence="14">
    <location>
        <begin position="921"/>
        <end position="978"/>
    </location>
</feature>
<dbReference type="InterPro" id="IPR000169">
    <property type="entry name" value="Pept_cys_AS"/>
</dbReference>
<keyword evidence="3" id="KW-0646">Protease inhibitor</keyword>
<dbReference type="FunFam" id="3.90.70.10:FF:000130">
    <property type="entry name" value="Cysteine proteinase 1"/>
    <property type="match status" value="1"/>
</dbReference>
<dbReference type="InterPro" id="IPR000010">
    <property type="entry name" value="Cystatin_dom"/>
</dbReference>
<keyword evidence="8" id="KW-0865">Zymogen</keyword>
<dbReference type="PROSITE" id="PS00139">
    <property type="entry name" value="THIOL_PROTEASE_CYS"/>
    <property type="match status" value="1"/>
</dbReference>
<feature type="domain" description="Cystatin" evidence="12">
    <location>
        <begin position="544"/>
        <end position="648"/>
    </location>
</feature>
<dbReference type="InterPro" id="IPR000668">
    <property type="entry name" value="Peptidase_C1A_C"/>
</dbReference>
<dbReference type="Pfam" id="PF00112">
    <property type="entry name" value="Peptidase_C1"/>
    <property type="match status" value="1"/>
</dbReference>
<keyword evidence="6" id="KW-0378">Hydrolase</keyword>
<dbReference type="GO" id="GO:0005615">
    <property type="term" value="C:extracellular space"/>
    <property type="evidence" value="ECO:0007669"/>
    <property type="project" value="TreeGrafter"/>
</dbReference>
<dbReference type="GO" id="GO:0006508">
    <property type="term" value="P:proteolysis"/>
    <property type="evidence" value="ECO:0007669"/>
    <property type="project" value="UniProtKB-KW"/>
</dbReference>
<keyword evidence="10" id="KW-0325">Glycoprotein</keyword>
<evidence type="ECO:0000256" key="2">
    <source>
        <dbReference type="ARBA" id="ARBA00022670"/>
    </source>
</evidence>
<evidence type="ECO:0000313" key="15">
    <source>
        <dbReference type="RefSeq" id="XP_028147431.1"/>
    </source>
</evidence>
<dbReference type="SMART" id="SM00645">
    <property type="entry name" value="Pept_C1"/>
    <property type="match status" value="1"/>
</dbReference>
<evidence type="ECO:0000256" key="8">
    <source>
        <dbReference type="ARBA" id="ARBA00023145"/>
    </source>
</evidence>
<feature type="chain" id="PRO_5027626261" evidence="11">
    <location>
        <begin position="19"/>
        <end position="1225"/>
    </location>
</feature>
<gene>
    <name evidence="15" type="primary">LOC114340852</name>
</gene>
<dbReference type="GO" id="GO:0008234">
    <property type="term" value="F:cysteine-type peptidase activity"/>
    <property type="evidence" value="ECO:0007669"/>
    <property type="project" value="UniProtKB-KW"/>
</dbReference>
<dbReference type="PROSITE" id="PS00639">
    <property type="entry name" value="THIOL_PROTEASE_HIS"/>
    <property type="match status" value="1"/>
</dbReference>
<dbReference type="InterPro" id="IPR018073">
    <property type="entry name" value="Prot_inh_cystat_CS"/>
</dbReference>
<evidence type="ECO:0000256" key="6">
    <source>
        <dbReference type="ARBA" id="ARBA00022801"/>
    </source>
</evidence>
<dbReference type="InParanoid" id="A0A6P7GDB9"/>
<dbReference type="RefSeq" id="XP_028147431.1">
    <property type="nucleotide sequence ID" value="XM_028291630.1"/>
</dbReference>
<accession>A0A6P7GDB9</accession>
<feature type="signal peptide" evidence="11">
    <location>
        <begin position="1"/>
        <end position="18"/>
    </location>
</feature>
<dbReference type="CDD" id="cd02248">
    <property type="entry name" value="Peptidase_C1A"/>
    <property type="match status" value="1"/>
</dbReference>
<reference evidence="15" key="1">
    <citation type="submission" date="2025-08" db="UniProtKB">
        <authorList>
            <consortium name="RefSeq"/>
        </authorList>
    </citation>
    <scope>IDENTIFICATION</scope>
</reference>
<evidence type="ECO:0000259" key="14">
    <source>
        <dbReference type="SMART" id="SM00848"/>
    </source>
</evidence>
<evidence type="ECO:0000256" key="3">
    <source>
        <dbReference type="ARBA" id="ARBA00022690"/>
    </source>
</evidence>
<dbReference type="GO" id="GO:0005737">
    <property type="term" value="C:cytoplasm"/>
    <property type="evidence" value="ECO:0007669"/>
    <property type="project" value="TreeGrafter"/>
</dbReference>
<dbReference type="CDD" id="cd00042">
    <property type="entry name" value="CY"/>
    <property type="match status" value="5"/>
</dbReference>
<organism evidence="15">
    <name type="scientific">Diabrotica virgifera virgifera</name>
    <name type="common">western corn rootworm</name>
    <dbReference type="NCBI Taxonomy" id="50390"/>
    <lineage>
        <taxon>Eukaryota</taxon>
        <taxon>Metazoa</taxon>
        <taxon>Ecdysozoa</taxon>
        <taxon>Arthropoda</taxon>
        <taxon>Hexapoda</taxon>
        <taxon>Insecta</taxon>
        <taxon>Pterygota</taxon>
        <taxon>Neoptera</taxon>
        <taxon>Endopterygota</taxon>
        <taxon>Coleoptera</taxon>
        <taxon>Polyphaga</taxon>
        <taxon>Cucujiformia</taxon>
        <taxon>Chrysomeloidea</taxon>
        <taxon>Chrysomelidae</taxon>
        <taxon>Galerucinae</taxon>
        <taxon>Diabroticina</taxon>
        <taxon>Diabroticites</taxon>
        <taxon>Diabrotica</taxon>
    </lineage>
</organism>
<dbReference type="InterPro" id="IPR038765">
    <property type="entry name" value="Papain-like_cys_pep_sf"/>
</dbReference>
<protein>
    <submittedName>
        <fullName evidence="15">Uncharacterized protein LOC114340852</fullName>
    </submittedName>
</protein>
<proteinExistence type="inferred from homology"/>